<dbReference type="Proteomes" id="UP000770330">
    <property type="component" value="Unassembled WGS sequence"/>
</dbReference>
<reference evidence="2" key="1">
    <citation type="submission" date="2020-04" db="EMBL/GenBank/DDBJ databases">
        <title>Deep metagenomics examines the oral microbiome during advanced dental caries in children, revealing novel taxa and co-occurrences with host molecules.</title>
        <authorList>
            <person name="Baker J.L."/>
            <person name="Morton J.T."/>
            <person name="Dinis M."/>
            <person name="Alvarez R."/>
            <person name="Tran N.C."/>
            <person name="Knight R."/>
            <person name="Edlund A."/>
        </authorList>
    </citation>
    <scope>NUCLEOTIDE SEQUENCE</scope>
    <source>
        <strain evidence="2">JCVI_39_bin.18</strain>
    </source>
</reference>
<feature type="domain" description="Protein CR006 P-loop" evidence="1">
    <location>
        <begin position="293"/>
        <end position="594"/>
    </location>
</feature>
<evidence type="ECO:0000259" key="1">
    <source>
        <dbReference type="Pfam" id="PF13166"/>
    </source>
</evidence>
<dbReference type="InterPro" id="IPR027417">
    <property type="entry name" value="P-loop_NTPase"/>
</dbReference>
<dbReference type="Gene3D" id="3.40.50.300">
    <property type="entry name" value="P-loop containing nucleotide triphosphate hydrolases"/>
    <property type="match status" value="1"/>
</dbReference>
<accession>A0A930KV67</accession>
<evidence type="ECO:0000313" key="2">
    <source>
        <dbReference type="EMBL" id="MBF1656485.1"/>
    </source>
</evidence>
<comment type="caution">
    <text evidence="2">The sequence shown here is derived from an EMBL/GenBank/DDBJ whole genome shotgun (WGS) entry which is preliminary data.</text>
</comment>
<dbReference type="AlphaFoldDB" id="A0A930KV67"/>
<dbReference type="Pfam" id="PF13166">
    <property type="entry name" value="AAA_13"/>
    <property type="match status" value="2"/>
</dbReference>
<sequence>MVDATKVSKIKIDTEYTGEKTFPLFSRFKQNGDKDKDAQCAIILGMNGSGKSTLARALSTETDETKFLDKEEEALESDFSNVHVFNEQFIVDNFHVPDIERLESVILLGDSSDNEKNITALREMKNRKLEERDEYCKEIDALKVTIGNHVENVKKLINPNSSSLNRLRSGYLIRDCVEGFISNVESILDGESNSIYDIDSLTTTGQVSDEDLNRWLAKFFGPVYLDAFLFGLNLYSDITLLNDNLLKSKEEIYTLFSQMRSSKSSVARKNIDSRIHREGSSYVSCLQSIIAQEFPNENKEIGEIIQECDNFSMVVKKKNSLDKEIEGIDSEIDIEFNSIEPKNRTHSAMEINKLLNIVFGPGGIKLAPSGVAGYRIINNRGYVTPNRLSIGERNILSLCYFFAKIAEGSDIEKSLRQNRIIVLDDPVSSFDKEKKYGVTLLLAYLFQYILSEDSDAKLIIMTHDNSFALNMKLAVSAINSSGLQCWKLSLDKDKSLEYSNFKYVDKYRDMLEGVYNFAVSKLDDSKVPDLNEIRRVWESFMLFELGQMNISDMAPVKILSGYFKNDSRIEKFLKVFVPMLFVNVGSHSQNDTMDGNLYLDPDLDDDQYYEYARCIICFMYFVAPHHIVWRLGGSAKDKDDRIEKLDILREEVLDKYKD</sequence>
<feature type="domain" description="Protein CR006 P-loop" evidence="1">
    <location>
        <begin position="40"/>
        <end position="151"/>
    </location>
</feature>
<dbReference type="InterPro" id="IPR026866">
    <property type="entry name" value="CR006_AAA"/>
</dbReference>
<dbReference type="RefSeq" id="WP_303943676.1">
    <property type="nucleotide sequence ID" value="NZ_JABZXO010000001.1"/>
</dbReference>
<proteinExistence type="predicted"/>
<organism evidence="2 3">
    <name type="scientific">Rothia mucilaginosa</name>
    <dbReference type="NCBI Taxonomy" id="43675"/>
    <lineage>
        <taxon>Bacteria</taxon>
        <taxon>Bacillati</taxon>
        <taxon>Actinomycetota</taxon>
        <taxon>Actinomycetes</taxon>
        <taxon>Micrococcales</taxon>
        <taxon>Micrococcaceae</taxon>
        <taxon>Rothia</taxon>
    </lineage>
</organism>
<evidence type="ECO:0000313" key="3">
    <source>
        <dbReference type="Proteomes" id="UP000770330"/>
    </source>
</evidence>
<gene>
    <name evidence="2" type="ORF">HXO61_00885</name>
</gene>
<dbReference type="SUPFAM" id="SSF52540">
    <property type="entry name" value="P-loop containing nucleoside triphosphate hydrolases"/>
    <property type="match status" value="1"/>
</dbReference>
<dbReference type="EMBL" id="JABZXO010000001">
    <property type="protein sequence ID" value="MBF1656485.1"/>
    <property type="molecule type" value="Genomic_DNA"/>
</dbReference>
<name>A0A930KV67_9MICC</name>
<protein>
    <submittedName>
        <fullName evidence="2">AAA family ATPase</fullName>
    </submittedName>
</protein>